<name>A0A8H7UYY5_9FUNG</name>
<keyword evidence="4" id="KW-1185">Reference proteome</keyword>
<feature type="coiled-coil region" evidence="1">
    <location>
        <begin position="462"/>
        <end position="489"/>
    </location>
</feature>
<dbReference type="EMBL" id="JAEPRC010000518">
    <property type="protein sequence ID" value="KAG2195594.1"/>
    <property type="molecule type" value="Genomic_DNA"/>
</dbReference>
<evidence type="ECO:0000256" key="1">
    <source>
        <dbReference type="SAM" id="Coils"/>
    </source>
</evidence>
<sequence length="852" mass="98027">MALSQFMTNFGNMWNSSTRFKNLFNHLVLVLLRLHLAPRREREKREFIEQEINKTKDKRKARIITTEDIEPIPIDKISLINLTRDQKRNLFDSERRKYIQYINRAELELENLEKKAKWNRWAQRCLIRIQTYASVLEKEKNSLKKGKMPLVENPPKTVITDFVKLDIVADYDPAAATEIMLMDDAEVDDTLDTSRKRIQVLVAVIRNAIFKHHSETITEDIIKELCADITTKELETCLLICTLTMPYVPSKKNWYSMPHQLPFVLMANDILRASGYNKFTISVCPLTMPGKLNALAIDAPSLFSLFCSPKLKKGVTKLDIYDFGGRKIVSREVATENKDAVFGSFFNIQQIQAIAGSYGQFFNHRMTLLPGLKTVRLSGILKRPAISNTNNSVKSKKTKDATLPTRDTGDDLDTLRGIINTLYERLKEFYKKRKNTLLENQLYLLKKEWKDAEDQNLLYNQIKDEKQRRRLLNKEIAHTKSELQKRRQELHQLRNPNKEPTEMTKSYTITQENSCCLENAERVSLSDEILYSKNTFFGGTDNGLVNMTETASFDINRFKNHIELYNYYSVLENDDVDNERLSNFFVPPSSTLTINSDDIYHRSGDKSFLKSLERKKKRTMKGQKVLDAEEELSGSQLSEATSSTLDQLTQPYFQHRGLMREFYYSNTITNKRRSKELRRQKFLDQACSNERRFINQGQRGNTIAFVGDRGYSVGSRIKGFKKYGGKWKPQNHSRYISAIITNEYNTSQTCIYCFHKTTHPVHIVDNTLKTNTGTSVCTNPACILVKSGSSHKGRDAISSLAIGLSGLSYLALGVPFPPFNPSVGHHHTDFTNIATTFLTRSVAWLELDELNT</sequence>
<evidence type="ECO:0000313" key="3">
    <source>
        <dbReference type="EMBL" id="KAG2195594.1"/>
    </source>
</evidence>
<gene>
    <name evidence="3" type="ORF">INT46_011840</name>
</gene>
<evidence type="ECO:0000313" key="4">
    <source>
        <dbReference type="Proteomes" id="UP000650833"/>
    </source>
</evidence>
<dbReference type="OrthoDB" id="2290540at2759"/>
<proteinExistence type="predicted"/>
<reference evidence="3" key="1">
    <citation type="submission" date="2020-12" db="EMBL/GenBank/DDBJ databases">
        <title>Metabolic potential, ecology and presence of endohyphal bacteria is reflected in genomic diversity of Mucoromycotina.</title>
        <authorList>
            <person name="Muszewska A."/>
            <person name="Okrasinska A."/>
            <person name="Steczkiewicz K."/>
            <person name="Drgas O."/>
            <person name="Orlowska M."/>
            <person name="Perlinska-Lenart U."/>
            <person name="Aleksandrzak-Piekarczyk T."/>
            <person name="Szatraj K."/>
            <person name="Zielenkiewicz U."/>
            <person name="Pilsyk S."/>
            <person name="Malc E."/>
            <person name="Mieczkowski P."/>
            <person name="Kruszewska J.S."/>
            <person name="Biernat P."/>
            <person name="Pawlowska J."/>
        </authorList>
    </citation>
    <scope>NUCLEOTIDE SEQUENCE</scope>
    <source>
        <strain evidence="3">CBS 226.32</strain>
    </source>
</reference>
<organism evidence="3 4">
    <name type="scientific">Mucor plumbeus</name>
    <dbReference type="NCBI Taxonomy" id="97098"/>
    <lineage>
        <taxon>Eukaryota</taxon>
        <taxon>Fungi</taxon>
        <taxon>Fungi incertae sedis</taxon>
        <taxon>Mucoromycota</taxon>
        <taxon>Mucoromycotina</taxon>
        <taxon>Mucoromycetes</taxon>
        <taxon>Mucorales</taxon>
        <taxon>Mucorineae</taxon>
        <taxon>Mucoraceae</taxon>
        <taxon>Mucor</taxon>
    </lineage>
</organism>
<evidence type="ECO:0000256" key="2">
    <source>
        <dbReference type="SAM" id="MobiDB-lite"/>
    </source>
</evidence>
<keyword evidence="1" id="KW-0175">Coiled coil</keyword>
<feature type="region of interest" description="Disordered" evidence="2">
    <location>
        <begin position="620"/>
        <end position="639"/>
    </location>
</feature>
<protein>
    <submittedName>
        <fullName evidence="3">Uncharacterized protein</fullName>
    </submittedName>
</protein>
<dbReference type="Proteomes" id="UP000650833">
    <property type="component" value="Unassembled WGS sequence"/>
</dbReference>
<accession>A0A8H7UYY5</accession>
<dbReference type="AlphaFoldDB" id="A0A8H7UYY5"/>
<comment type="caution">
    <text evidence="3">The sequence shown here is derived from an EMBL/GenBank/DDBJ whole genome shotgun (WGS) entry which is preliminary data.</text>
</comment>